<dbReference type="Proteomes" id="UP001228044">
    <property type="component" value="Unassembled WGS sequence"/>
</dbReference>
<accession>A0ABT8DLV5</accession>
<name>A0ABT8DLV5_9BURK</name>
<dbReference type="InterPro" id="IPR009492">
    <property type="entry name" value="TniQ"/>
</dbReference>
<sequence>MDHPQVPRFATTLSVVNAWGRAGHFGNARVANERAGFPRHFDHQFGWAADQLSKFAFAGRISGDALMDQHSHLPLQLSIMAANDAVEMRNGMRSADMHKYHQLNQFFAWDPLEAPNLRRCPTCVEEDLARYGVAHWRLHHQWPFTRHCAEHRTPLQQACVRCKKSPFVEKVAIQLAHDDCLLCGHHAHFTPLIDESPVKGPAEAYWSLLDLAFRALKGEALEIRSFDEAALRRRGITMDHVVSKTLTRWNCRSGVELAAKLDIVVQEDNGARKLKNASPLMMKLAVLNCGLEM</sequence>
<organism evidence="2 3">
    <name type="scientific">Roseateles violae</name>
    <dbReference type="NCBI Taxonomy" id="3058042"/>
    <lineage>
        <taxon>Bacteria</taxon>
        <taxon>Pseudomonadati</taxon>
        <taxon>Pseudomonadota</taxon>
        <taxon>Betaproteobacteria</taxon>
        <taxon>Burkholderiales</taxon>
        <taxon>Sphaerotilaceae</taxon>
        <taxon>Roseateles</taxon>
    </lineage>
</organism>
<proteinExistence type="predicted"/>
<gene>
    <name evidence="2" type="ORF">QWJ38_03800</name>
</gene>
<protein>
    <submittedName>
        <fullName evidence="2">TniQ family protein</fullName>
    </submittedName>
</protein>
<dbReference type="EMBL" id="JAUHHC010000001">
    <property type="protein sequence ID" value="MDN3919400.1"/>
    <property type="molecule type" value="Genomic_DNA"/>
</dbReference>
<dbReference type="RefSeq" id="WP_290357704.1">
    <property type="nucleotide sequence ID" value="NZ_JAUHHC010000001.1"/>
</dbReference>
<evidence type="ECO:0000313" key="3">
    <source>
        <dbReference type="Proteomes" id="UP001228044"/>
    </source>
</evidence>
<comment type="caution">
    <text evidence="2">The sequence shown here is derived from an EMBL/GenBank/DDBJ whole genome shotgun (WGS) entry which is preliminary data.</text>
</comment>
<dbReference type="Pfam" id="PF06527">
    <property type="entry name" value="TniQ"/>
    <property type="match status" value="1"/>
</dbReference>
<evidence type="ECO:0000313" key="2">
    <source>
        <dbReference type="EMBL" id="MDN3919400.1"/>
    </source>
</evidence>
<keyword evidence="3" id="KW-1185">Reference proteome</keyword>
<feature type="domain" description="TniQ" evidence="1">
    <location>
        <begin position="48"/>
        <end position="155"/>
    </location>
</feature>
<reference evidence="2 3" key="1">
    <citation type="submission" date="2023-06" db="EMBL/GenBank/DDBJ databases">
        <title>Pelomonas sp. PFR6 16S ribosomal RNA gene Genome sequencing and assembly.</title>
        <authorList>
            <person name="Woo H."/>
        </authorList>
    </citation>
    <scope>NUCLEOTIDE SEQUENCE [LARGE SCALE GENOMIC DNA]</scope>
    <source>
        <strain evidence="2 3">PFR6</strain>
    </source>
</reference>
<evidence type="ECO:0000259" key="1">
    <source>
        <dbReference type="Pfam" id="PF06527"/>
    </source>
</evidence>